<evidence type="ECO:0000313" key="2">
    <source>
        <dbReference type="EMBL" id="GFU07902.1"/>
    </source>
</evidence>
<protein>
    <submittedName>
        <fullName evidence="2">Uncharacterized protein</fullName>
    </submittedName>
</protein>
<dbReference type="EMBL" id="BMAW01077752">
    <property type="protein sequence ID" value="GFU07902.1"/>
    <property type="molecule type" value="Genomic_DNA"/>
</dbReference>
<name>A0A8X6UDK5_NEPPI</name>
<keyword evidence="3" id="KW-1185">Reference proteome</keyword>
<dbReference type="AlphaFoldDB" id="A0A8X6UDK5"/>
<comment type="caution">
    <text evidence="2">The sequence shown here is derived from an EMBL/GenBank/DDBJ whole genome shotgun (WGS) entry which is preliminary data.</text>
</comment>
<accession>A0A8X6UDK5</accession>
<organism evidence="2 3">
    <name type="scientific">Nephila pilipes</name>
    <name type="common">Giant wood spider</name>
    <name type="synonym">Nephila maculata</name>
    <dbReference type="NCBI Taxonomy" id="299642"/>
    <lineage>
        <taxon>Eukaryota</taxon>
        <taxon>Metazoa</taxon>
        <taxon>Ecdysozoa</taxon>
        <taxon>Arthropoda</taxon>
        <taxon>Chelicerata</taxon>
        <taxon>Arachnida</taxon>
        <taxon>Araneae</taxon>
        <taxon>Araneomorphae</taxon>
        <taxon>Entelegynae</taxon>
        <taxon>Araneoidea</taxon>
        <taxon>Nephilidae</taxon>
        <taxon>Nephila</taxon>
    </lineage>
</organism>
<proteinExistence type="predicted"/>
<feature type="compositionally biased region" description="Basic and acidic residues" evidence="1">
    <location>
        <begin position="1"/>
        <end position="20"/>
    </location>
</feature>
<evidence type="ECO:0000256" key="1">
    <source>
        <dbReference type="SAM" id="MobiDB-lite"/>
    </source>
</evidence>
<sequence length="72" mass="8102">MTLGVRLEEKHEERQKKREGLTAGFYPSRVPQRREPCRKVQGNTVTVAKSSGSQNFPILITKTSVPEEASTM</sequence>
<evidence type="ECO:0000313" key="3">
    <source>
        <dbReference type="Proteomes" id="UP000887013"/>
    </source>
</evidence>
<feature type="region of interest" description="Disordered" evidence="1">
    <location>
        <begin position="1"/>
        <end position="38"/>
    </location>
</feature>
<reference evidence="2" key="1">
    <citation type="submission" date="2020-08" db="EMBL/GenBank/DDBJ databases">
        <title>Multicomponent nature underlies the extraordinary mechanical properties of spider dragline silk.</title>
        <authorList>
            <person name="Kono N."/>
            <person name="Nakamura H."/>
            <person name="Mori M."/>
            <person name="Yoshida Y."/>
            <person name="Ohtoshi R."/>
            <person name="Malay A.D."/>
            <person name="Moran D.A.P."/>
            <person name="Tomita M."/>
            <person name="Numata K."/>
            <person name="Arakawa K."/>
        </authorList>
    </citation>
    <scope>NUCLEOTIDE SEQUENCE</scope>
</reference>
<gene>
    <name evidence="2" type="ORF">NPIL_653231</name>
</gene>
<dbReference type="Proteomes" id="UP000887013">
    <property type="component" value="Unassembled WGS sequence"/>
</dbReference>